<dbReference type="EMBL" id="BAABCJ010000005">
    <property type="protein sequence ID" value="GAA3707202.1"/>
    <property type="molecule type" value="Genomic_DNA"/>
</dbReference>
<accession>A0ABP7DNA5</accession>
<evidence type="ECO:0000313" key="2">
    <source>
        <dbReference type="EMBL" id="GAA3707202.1"/>
    </source>
</evidence>
<gene>
    <name evidence="2" type="ORF">GCM10022377_21160</name>
</gene>
<name>A0ABP7DNA5_9MICC</name>
<evidence type="ECO:0000256" key="1">
    <source>
        <dbReference type="SAM" id="MobiDB-lite"/>
    </source>
</evidence>
<keyword evidence="3" id="KW-1185">Reference proteome</keyword>
<dbReference type="Proteomes" id="UP001501536">
    <property type="component" value="Unassembled WGS sequence"/>
</dbReference>
<evidence type="ECO:0000313" key="3">
    <source>
        <dbReference type="Proteomes" id="UP001501536"/>
    </source>
</evidence>
<sequence length="100" mass="10219">MDPFDQVRLLEEDLGGPQRVREVAAVPLQFGGERAVHRQVLAGGEQAGQAIAAGHRMTSGMSVLEPGGGSAPGRGAGAAAGETAAAGAYADRIRWRGAIR</sequence>
<proteinExistence type="predicted"/>
<feature type="compositionally biased region" description="Gly residues" evidence="1">
    <location>
        <begin position="66"/>
        <end position="78"/>
    </location>
</feature>
<protein>
    <submittedName>
        <fullName evidence="2">Uncharacterized protein</fullName>
    </submittedName>
</protein>
<feature type="region of interest" description="Disordered" evidence="1">
    <location>
        <begin position="60"/>
        <end position="86"/>
    </location>
</feature>
<reference evidence="3" key="1">
    <citation type="journal article" date="2019" name="Int. J. Syst. Evol. Microbiol.">
        <title>The Global Catalogue of Microorganisms (GCM) 10K type strain sequencing project: providing services to taxonomists for standard genome sequencing and annotation.</title>
        <authorList>
            <consortium name="The Broad Institute Genomics Platform"/>
            <consortium name="The Broad Institute Genome Sequencing Center for Infectious Disease"/>
            <person name="Wu L."/>
            <person name="Ma J."/>
        </authorList>
    </citation>
    <scope>NUCLEOTIDE SEQUENCE [LARGE SCALE GENOMIC DNA]</scope>
    <source>
        <strain evidence="3">JCM 16961</strain>
    </source>
</reference>
<comment type="caution">
    <text evidence="2">The sequence shown here is derived from an EMBL/GenBank/DDBJ whole genome shotgun (WGS) entry which is preliminary data.</text>
</comment>
<organism evidence="2 3">
    <name type="scientific">Zhihengliuella alba</name>
    <dbReference type="NCBI Taxonomy" id="547018"/>
    <lineage>
        <taxon>Bacteria</taxon>
        <taxon>Bacillati</taxon>
        <taxon>Actinomycetota</taxon>
        <taxon>Actinomycetes</taxon>
        <taxon>Micrococcales</taxon>
        <taxon>Micrococcaceae</taxon>
        <taxon>Zhihengliuella</taxon>
    </lineage>
</organism>